<dbReference type="AlphaFoldDB" id="A0A314UP23"/>
<dbReference type="Proteomes" id="UP000250321">
    <property type="component" value="Unassembled WGS sequence"/>
</dbReference>
<sequence length="211" mass="23483">MAPSFDCTVSSLLCAEDNIFDDNDFGSVRLEGEFEEAMWPLRNHRNYDQNRGFDAEGGLPLPSDEYLASMVEKECHHLPGSDYLMRLQSGDLDLGARKQAVDWIGKANAHFSFGPLCQYLSINYLDRFLSAYELPERVVKCVNLIHDMSLMSGAFKDASGSAQSVPRSPIGVLDAACFSYKSEESTVGSCANSFHNSSDSKRRKLNRAFEV</sequence>
<gene>
    <name evidence="4" type="ORF">Pyn_37055</name>
</gene>
<dbReference type="SUPFAM" id="SSF47954">
    <property type="entry name" value="Cyclin-like"/>
    <property type="match status" value="1"/>
</dbReference>
<keyword evidence="5" id="KW-1185">Reference proteome</keyword>
<comment type="caution">
    <text evidence="4">The sequence shown here is derived from an EMBL/GenBank/DDBJ whole genome shotgun (WGS) entry which is preliminary data.</text>
</comment>
<dbReference type="STRING" id="2094558.A0A314UP23"/>
<proteinExistence type="predicted"/>
<evidence type="ECO:0000313" key="5">
    <source>
        <dbReference type="Proteomes" id="UP000250321"/>
    </source>
</evidence>
<accession>A0A314UP23</accession>
<evidence type="ECO:0000256" key="2">
    <source>
        <dbReference type="ARBA" id="ARBA00032263"/>
    </source>
</evidence>
<comment type="subunit">
    <text evidence="1">Interacts with the CDC2 protein kinase to form a serine/threonine kinase holoenzyme complex also known as maturation promoting factor (MPF). The cyclin subunit imparts substrate specificity to the complex.</text>
</comment>
<dbReference type="OrthoDB" id="5590282at2759"/>
<dbReference type="EMBL" id="PJQY01003295">
    <property type="protein sequence ID" value="PQM38648.1"/>
    <property type="molecule type" value="Genomic_DNA"/>
</dbReference>
<evidence type="ECO:0000256" key="1">
    <source>
        <dbReference type="ARBA" id="ARBA00011177"/>
    </source>
</evidence>
<dbReference type="Pfam" id="PF00134">
    <property type="entry name" value="Cyclin_N"/>
    <property type="match status" value="1"/>
</dbReference>
<reference evidence="4 5" key="1">
    <citation type="submission" date="2018-02" db="EMBL/GenBank/DDBJ databases">
        <title>Draft genome of wild Prunus yedoensis var. nudiflora.</title>
        <authorList>
            <person name="Baek S."/>
            <person name="Kim J.-H."/>
            <person name="Choi K."/>
            <person name="Kim G.-B."/>
            <person name="Cho A."/>
            <person name="Jang H."/>
            <person name="Shin C.-H."/>
            <person name="Yu H.-J."/>
            <person name="Mun J.-H."/>
        </authorList>
    </citation>
    <scope>NUCLEOTIDE SEQUENCE [LARGE SCALE GENOMIC DNA]</scope>
    <source>
        <strain evidence="5">cv. Jeju island</strain>
        <tissue evidence="4">Leaf</tissue>
    </source>
</reference>
<protein>
    <recommendedName>
        <fullName evidence="2">B-like cyclin</fullName>
    </recommendedName>
</protein>
<dbReference type="InterPro" id="IPR036915">
    <property type="entry name" value="Cyclin-like_sf"/>
</dbReference>
<dbReference type="InterPro" id="IPR006671">
    <property type="entry name" value="Cyclin_N"/>
</dbReference>
<dbReference type="Gene3D" id="1.10.472.10">
    <property type="entry name" value="Cyclin-like"/>
    <property type="match status" value="2"/>
</dbReference>
<evidence type="ECO:0000313" key="4">
    <source>
        <dbReference type="EMBL" id="PQM38648.1"/>
    </source>
</evidence>
<feature type="domain" description="Cyclin N-terminal" evidence="3">
    <location>
        <begin position="67"/>
        <end position="140"/>
    </location>
</feature>
<organism evidence="4 5">
    <name type="scientific">Prunus yedoensis var. nudiflora</name>
    <dbReference type="NCBI Taxonomy" id="2094558"/>
    <lineage>
        <taxon>Eukaryota</taxon>
        <taxon>Viridiplantae</taxon>
        <taxon>Streptophyta</taxon>
        <taxon>Embryophyta</taxon>
        <taxon>Tracheophyta</taxon>
        <taxon>Spermatophyta</taxon>
        <taxon>Magnoliopsida</taxon>
        <taxon>eudicotyledons</taxon>
        <taxon>Gunneridae</taxon>
        <taxon>Pentapetalae</taxon>
        <taxon>rosids</taxon>
        <taxon>fabids</taxon>
        <taxon>Rosales</taxon>
        <taxon>Rosaceae</taxon>
        <taxon>Amygdaloideae</taxon>
        <taxon>Amygdaleae</taxon>
        <taxon>Prunus</taxon>
    </lineage>
</organism>
<evidence type="ECO:0000259" key="3">
    <source>
        <dbReference type="Pfam" id="PF00134"/>
    </source>
</evidence>
<name>A0A314UP23_PRUYE</name>